<reference evidence="1" key="1">
    <citation type="submission" date="2008-06" db="EMBL/GenBank/DDBJ databases">
        <title>Complete sequence of plasmid of Prosthecochloris aestuarii DSM 271.</title>
        <authorList>
            <consortium name="US DOE Joint Genome Institute"/>
            <person name="Lucas S."/>
            <person name="Copeland A."/>
            <person name="Lapidus A."/>
            <person name="Glavina del Rio T."/>
            <person name="Dalin E."/>
            <person name="Tice H."/>
            <person name="Bruce D."/>
            <person name="Goodwin L."/>
            <person name="Pitluck S."/>
            <person name="Schmutz J."/>
            <person name="Larimer F."/>
            <person name="Land M."/>
            <person name="Hauser L."/>
            <person name="Kyrpides N."/>
            <person name="Anderson I."/>
            <person name="Liu Z."/>
            <person name="Li T."/>
            <person name="Zhao F."/>
            <person name="Overmann J."/>
            <person name="Bryant D.A."/>
            <person name="Richardson P."/>
        </authorList>
    </citation>
    <scope>NUCLEOTIDE SEQUENCE [LARGE SCALE GENOMIC DNA]</scope>
    <source>
        <strain evidence="1">DSM 271</strain>
        <plasmid evidence="1">pPAES01</plasmid>
    </source>
</reference>
<name>B4S9M4_PROA2</name>
<sequence>MKKKLEQVAVQVKKPAIINGGGCSRTRRRSHWSGYGNNILAALNADSMDGFCLVNPVLFMRNTICQCKYRELHGKSGRYRVMSFA</sequence>
<gene>
    <name evidence="1" type="ordered locus">Paes_2360</name>
</gene>
<evidence type="ECO:0000313" key="2">
    <source>
        <dbReference type="Proteomes" id="UP000002725"/>
    </source>
</evidence>
<dbReference type="KEGG" id="paa:Paes_2360"/>
<protein>
    <submittedName>
        <fullName evidence="1">Uncharacterized protein</fullName>
    </submittedName>
</protein>
<dbReference type="HOGENOM" id="CLU_2509986_0_0_10"/>
<dbReference type="AlphaFoldDB" id="B4S9M4"/>
<proteinExistence type="predicted"/>
<keyword evidence="1" id="KW-0614">Plasmid</keyword>
<keyword evidence="2" id="KW-1185">Reference proteome</keyword>
<geneLocation type="plasmid" evidence="1 2">
    <name>pPAES01</name>
</geneLocation>
<evidence type="ECO:0000313" key="1">
    <source>
        <dbReference type="EMBL" id="ACF47351.1"/>
    </source>
</evidence>
<dbReference type="EMBL" id="CP001109">
    <property type="protein sequence ID" value="ACF47351.1"/>
    <property type="molecule type" value="Genomic_DNA"/>
</dbReference>
<organism evidence="1 2">
    <name type="scientific">Prosthecochloris aestuarii (strain DSM 271 / SK 413)</name>
    <dbReference type="NCBI Taxonomy" id="290512"/>
    <lineage>
        <taxon>Bacteria</taxon>
        <taxon>Pseudomonadati</taxon>
        <taxon>Chlorobiota</taxon>
        <taxon>Chlorobiia</taxon>
        <taxon>Chlorobiales</taxon>
        <taxon>Chlorobiaceae</taxon>
        <taxon>Prosthecochloris</taxon>
    </lineage>
</organism>
<accession>B4S9M4</accession>
<dbReference type="Proteomes" id="UP000002725">
    <property type="component" value="Plasmid pPAES01"/>
</dbReference>